<evidence type="ECO:0000256" key="1">
    <source>
        <dbReference type="ARBA" id="ARBA00010923"/>
    </source>
</evidence>
<dbReference type="GO" id="GO:0009307">
    <property type="term" value="P:DNA restriction-modification system"/>
    <property type="evidence" value="ECO:0007669"/>
    <property type="project" value="UniProtKB-KW"/>
</dbReference>
<reference evidence="6" key="1">
    <citation type="submission" date="2019-03" db="EMBL/GenBank/DDBJ databases">
        <title>Weissella sp. 26KH-42 Genome sequencing.</title>
        <authorList>
            <person name="Heo J."/>
            <person name="Kim S.-J."/>
            <person name="Kim J.-S."/>
            <person name="Hong S.-B."/>
            <person name="Kwon S.-W."/>
        </authorList>
    </citation>
    <scope>NUCLEOTIDE SEQUENCE [LARGE SCALE GENOMIC DNA]</scope>
    <source>
        <strain evidence="6">26KH-42</strain>
    </source>
</reference>
<dbReference type="InterPro" id="IPR044946">
    <property type="entry name" value="Restrct_endonuc_typeI_TRD_sf"/>
</dbReference>
<protein>
    <recommendedName>
        <fullName evidence="4">Type I restriction modification DNA specificity domain-containing protein</fullName>
    </recommendedName>
</protein>
<dbReference type="AlphaFoldDB" id="A0A4V1AIK1"/>
<dbReference type="RefSeq" id="WP_133362864.1">
    <property type="nucleotide sequence ID" value="NZ_CP037940.1"/>
</dbReference>
<dbReference type="SUPFAM" id="SSF116734">
    <property type="entry name" value="DNA methylase specificity domain"/>
    <property type="match status" value="1"/>
</dbReference>
<dbReference type="OrthoDB" id="5679005at2"/>
<name>A0A4V1AIK1_9LACO</name>
<dbReference type="Proteomes" id="UP000292886">
    <property type="component" value="Chromosome"/>
</dbReference>
<gene>
    <name evidence="5" type="ORF">EQG49_04550</name>
</gene>
<proteinExistence type="inferred from homology"/>
<keyword evidence="2" id="KW-0680">Restriction system</keyword>
<dbReference type="KEGG" id="wei:EQG49_04550"/>
<evidence type="ECO:0000256" key="3">
    <source>
        <dbReference type="ARBA" id="ARBA00023125"/>
    </source>
</evidence>
<sequence>MEVRVNDLFEINIGTQLPRIREVMATDVPAYKIYANENFLKDTFKNTGNGEIKTFRTSDYVETVQQGDLIYSIIQSKAGVVSPEHDGMLLTSNYVKLIPKQPIDIEYARFFFNDSKSMHHQFLIESQGSLIAKLTVSQLRELKLEIPDREVQKVIGELYVTMKTKQLEVEKERKIEQALIIERIERKLKENE</sequence>
<feature type="domain" description="Type I restriction modification DNA specificity" evidence="4">
    <location>
        <begin position="2"/>
        <end position="174"/>
    </location>
</feature>
<accession>A0A4V1AIK1</accession>
<dbReference type="Pfam" id="PF01420">
    <property type="entry name" value="Methylase_S"/>
    <property type="match status" value="1"/>
</dbReference>
<evidence type="ECO:0000313" key="6">
    <source>
        <dbReference type="Proteomes" id="UP000292886"/>
    </source>
</evidence>
<evidence type="ECO:0000256" key="2">
    <source>
        <dbReference type="ARBA" id="ARBA00022747"/>
    </source>
</evidence>
<comment type="similarity">
    <text evidence="1">Belongs to the type-I restriction system S methylase family.</text>
</comment>
<evidence type="ECO:0000259" key="4">
    <source>
        <dbReference type="Pfam" id="PF01420"/>
    </source>
</evidence>
<dbReference type="InterPro" id="IPR000055">
    <property type="entry name" value="Restrct_endonuc_typeI_TRD"/>
</dbReference>
<dbReference type="Gene3D" id="3.90.220.20">
    <property type="entry name" value="DNA methylase specificity domains"/>
    <property type="match status" value="1"/>
</dbReference>
<dbReference type="GO" id="GO:0003677">
    <property type="term" value="F:DNA binding"/>
    <property type="evidence" value="ECO:0007669"/>
    <property type="project" value="UniProtKB-KW"/>
</dbReference>
<organism evidence="5 6">
    <name type="scientific">Periweissella cryptocerci</name>
    <dbReference type="NCBI Taxonomy" id="2506420"/>
    <lineage>
        <taxon>Bacteria</taxon>
        <taxon>Bacillati</taxon>
        <taxon>Bacillota</taxon>
        <taxon>Bacilli</taxon>
        <taxon>Lactobacillales</taxon>
        <taxon>Lactobacillaceae</taxon>
        <taxon>Periweissella</taxon>
    </lineage>
</organism>
<dbReference type="EMBL" id="CP037940">
    <property type="protein sequence ID" value="QBO35785.1"/>
    <property type="molecule type" value="Genomic_DNA"/>
</dbReference>
<keyword evidence="3" id="KW-0238">DNA-binding</keyword>
<evidence type="ECO:0000313" key="5">
    <source>
        <dbReference type="EMBL" id="QBO35785.1"/>
    </source>
</evidence>
<keyword evidence="6" id="KW-1185">Reference proteome</keyword>